<dbReference type="Proteomes" id="UP000288805">
    <property type="component" value="Unassembled WGS sequence"/>
</dbReference>
<gene>
    <name evidence="2" type="ORF">CK203_064348</name>
</gene>
<reference evidence="2 3" key="1">
    <citation type="journal article" date="2018" name="PLoS Genet.">
        <title>Population sequencing reveals clonal diversity and ancestral inbreeding in the grapevine cultivar Chardonnay.</title>
        <authorList>
            <person name="Roach M.J."/>
            <person name="Johnson D.L."/>
            <person name="Bohlmann J."/>
            <person name="van Vuuren H.J."/>
            <person name="Jones S.J."/>
            <person name="Pretorius I.S."/>
            <person name="Schmidt S.A."/>
            <person name="Borneman A.R."/>
        </authorList>
    </citation>
    <scope>NUCLEOTIDE SEQUENCE [LARGE SCALE GENOMIC DNA]</scope>
    <source>
        <strain evidence="3">cv. Chardonnay</strain>
        <tissue evidence="2">Leaf</tissue>
    </source>
</reference>
<sequence>MDLRCENDFAAQHPPLRKIFVARNPSWHSCAISQHSNSISQCEMAAKSPKRQISNFRSDSLISQVPEKTKAEQPSIFSLSSEPRRVHLRPSPPVSHGKNPRSSSPPLRQAARELRQDPVQGSTSEPPRPRVPPPVEGRTDESSGQALSDKGK</sequence>
<dbReference type="EMBL" id="QGNW01000327">
    <property type="protein sequence ID" value="RVW76530.1"/>
    <property type="molecule type" value="Genomic_DNA"/>
</dbReference>
<accession>A0A438GWE4</accession>
<protein>
    <submittedName>
        <fullName evidence="2">Uncharacterized protein</fullName>
    </submittedName>
</protein>
<organism evidence="2 3">
    <name type="scientific">Vitis vinifera</name>
    <name type="common">Grape</name>
    <dbReference type="NCBI Taxonomy" id="29760"/>
    <lineage>
        <taxon>Eukaryota</taxon>
        <taxon>Viridiplantae</taxon>
        <taxon>Streptophyta</taxon>
        <taxon>Embryophyta</taxon>
        <taxon>Tracheophyta</taxon>
        <taxon>Spermatophyta</taxon>
        <taxon>Magnoliopsida</taxon>
        <taxon>eudicotyledons</taxon>
        <taxon>Gunneridae</taxon>
        <taxon>Pentapetalae</taxon>
        <taxon>rosids</taxon>
        <taxon>Vitales</taxon>
        <taxon>Vitaceae</taxon>
        <taxon>Viteae</taxon>
        <taxon>Vitis</taxon>
    </lineage>
</organism>
<name>A0A438GWE4_VITVI</name>
<comment type="caution">
    <text evidence="2">The sequence shown here is derived from an EMBL/GenBank/DDBJ whole genome shotgun (WGS) entry which is preliminary data.</text>
</comment>
<proteinExistence type="predicted"/>
<feature type="region of interest" description="Disordered" evidence="1">
    <location>
        <begin position="43"/>
        <end position="152"/>
    </location>
</feature>
<evidence type="ECO:0000313" key="2">
    <source>
        <dbReference type="EMBL" id="RVW76530.1"/>
    </source>
</evidence>
<dbReference type="AlphaFoldDB" id="A0A438GWE4"/>
<feature type="compositionally biased region" description="Polar residues" evidence="1">
    <location>
        <begin position="51"/>
        <end position="63"/>
    </location>
</feature>
<evidence type="ECO:0000256" key="1">
    <source>
        <dbReference type="SAM" id="MobiDB-lite"/>
    </source>
</evidence>
<evidence type="ECO:0000313" key="3">
    <source>
        <dbReference type="Proteomes" id="UP000288805"/>
    </source>
</evidence>